<keyword evidence="2" id="KW-0521">NADP</keyword>
<evidence type="ECO:0000313" key="5">
    <source>
        <dbReference type="EMBL" id="MFE4106084.1"/>
    </source>
</evidence>
<dbReference type="InterPro" id="IPR016162">
    <property type="entry name" value="Ald_DH_N"/>
</dbReference>
<evidence type="ECO:0000256" key="1">
    <source>
        <dbReference type="ARBA" id="ARBA00009986"/>
    </source>
</evidence>
<protein>
    <submittedName>
        <fullName evidence="5">NAD-dependent succinate-semialdehyde dehydrogenase</fullName>
    </submittedName>
</protein>
<evidence type="ECO:0000259" key="4">
    <source>
        <dbReference type="Pfam" id="PF00171"/>
    </source>
</evidence>
<evidence type="ECO:0000313" key="6">
    <source>
        <dbReference type="Proteomes" id="UP001600165"/>
    </source>
</evidence>
<keyword evidence="3" id="KW-0560">Oxidoreductase</keyword>
<dbReference type="InterPro" id="IPR044148">
    <property type="entry name" value="ALDH_GabD1-like"/>
</dbReference>
<name>A0ABW6ID27_9CYAN</name>
<evidence type="ECO:0000256" key="2">
    <source>
        <dbReference type="ARBA" id="ARBA00022857"/>
    </source>
</evidence>
<organism evidence="5 6">
    <name type="scientific">Almyronema epifaneia S1</name>
    <dbReference type="NCBI Taxonomy" id="2991925"/>
    <lineage>
        <taxon>Bacteria</taxon>
        <taxon>Bacillati</taxon>
        <taxon>Cyanobacteriota</taxon>
        <taxon>Cyanophyceae</taxon>
        <taxon>Nodosilineales</taxon>
        <taxon>Nodosilineaceae</taxon>
        <taxon>Almyronema</taxon>
        <taxon>Almyronema epifaneia</taxon>
    </lineage>
</organism>
<dbReference type="InterPro" id="IPR016161">
    <property type="entry name" value="Ald_DH/histidinol_DH"/>
</dbReference>
<dbReference type="PANTHER" id="PTHR43217">
    <property type="entry name" value="SUCCINATE SEMIALDEHYDE DEHYDROGENASE [NAD(P)+] SAD"/>
    <property type="match status" value="1"/>
</dbReference>
<feature type="domain" description="Aldehyde dehydrogenase" evidence="4">
    <location>
        <begin position="3"/>
        <end position="460"/>
    </location>
</feature>
<dbReference type="Gene3D" id="3.40.605.10">
    <property type="entry name" value="Aldehyde Dehydrogenase, Chain A, domain 1"/>
    <property type="match status" value="1"/>
</dbReference>
<dbReference type="InterPro" id="IPR047110">
    <property type="entry name" value="GABD/Sad-like"/>
</dbReference>
<dbReference type="CDD" id="cd07100">
    <property type="entry name" value="ALDH_SSADH1_GabD1"/>
    <property type="match status" value="1"/>
</dbReference>
<dbReference type="Proteomes" id="UP001600165">
    <property type="component" value="Unassembled WGS sequence"/>
</dbReference>
<dbReference type="PANTHER" id="PTHR43217:SF1">
    <property type="entry name" value="SUCCINATE SEMIALDEHYDE DEHYDROGENASE [NAD(P)+] SAD"/>
    <property type="match status" value="1"/>
</dbReference>
<dbReference type="SUPFAM" id="SSF53720">
    <property type="entry name" value="ALDH-like"/>
    <property type="match status" value="1"/>
</dbReference>
<dbReference type="Pfam" id="PF00171">
    <property type="entry name" value="Aldedh"/>
    <property type="match status" value="1"/>
</dbReference>
<proteinExistence type="inferred from homology"/>
<dbReference type="RefSeq" id="WP_377963500.1">
    <property type="nucleotide sequence ID" value="NZ_JBHZOL010000049.1"/>
</dbReference>
<dbReference type="InterPro" id="IPR016163">
    <property type="entry name" value="Ald_DH_C"/>
</dbReference>
<reference evidence="5 6" key="1">
    <citation type="submission" date="2024-10" db="EMBL/GenBank/DDBJ databases">
        <authorList>
            <person name="Ratan Roy A."/>
            <person name="Morales Sandoval P.H."/>
            <person name="De Los Santos Villalobos S."/>
            <person name="Chakraborty S."/>
            <person name="Mukherjee J."/>
        </authorList>
    </citation>
    <scope>NUCLEOTIDE SEQUENCE [LARGE SCALE GENOMIC DNA]</scope>
    <source>
        <strain evidence="5 6">S1</strain>
    </source>
</reference>
<comment type="caution">
    <text evidence="5">The sequence shown here is derived from an EMBL/GenBank/DDBJ whole genome shotgun (WGS) entry which is preliminary data.</text>
</comment>
<dbReference type="InterPro" id="IPR015590">
    <property type="entry name" value="Aldehyde_DH_dom"/>
</dbReference>
<dbReference type="Gene3D" id="3.40.309.10">
    <property type="entry name" value="Aldehyde Dehydrogenase, Chain A, domain 2"/>
    <property type="match status" value="1"/>
</dbReference>
<evidence type="ECO:0000256" key="3">
    <source>
        <dbReference type="ARBA" id="ARBA00023002"/>
    </source>
</evidence>
<sequence length="463" mass="49473">MGIASINPTTGEKLQVFAALTDEAIAAKIALAQQTFADYRQTSFEQRSQWLQAAAEALEQRQDHLGRLMTLEMGKPLKSAIAEVKKCAWVCRFYAENAATFLADESAETDASQSYVRYLPLGIVLAVMPWNFPFWQVFRFAAPALMAGNVGLLKHASNVPQCALAIEEIFQQAGFPAGAFQTLLIGADQVEAIVKDARVKAATLTGSEAAGASLASIAGAEIKKTVLELGGSDPFIVLPSADIDTAVETAVTARMLNNGQSCIAAKRFIVHTAIADEFTAQLIEKFRALKTGDPLADDTDLGPLATPAILHDIDQQVQACVQAGAKALVGGDIAALQAQLPDSLKKGNFYPATLLSQIPPHTPAAEEEFFGPVALLFCVDNLDAAIELANSTPLGLGASAWTQDEAERDRLINELEAGAVFINGLVKSDPRLPFGGIKRSGYGRELGHHGIQEFVNIKTVWVK</sequence>
<dbReference type="EMBL" id="JBHZOL010000049">
    <property type="protein sequence ID" value="MFE4106084.1"/>
    <property type="molecule type" value="Genomic_DNA"/>
</dbReference>
<accession>A0ABW6ID27</accession>
<gene>
    <name evidence="5" type="ORF">ACFVKH_07350</name>
</gene>
<keyword evidence="6" id="KW-1185">Reference proteome</keyword>
<comment type="similarity">
    <text evidence="1">Belongs to the aldehyde dehydrogenase family.</text>
</comment>